<accession>A0A9E8CKW4</accession>
<protein>
    <submittedName>
        <fullName evidence="2">ROK family protein</fullName>
    </submittedName>
</protein>
<dbReference type="SUPFAM" id="SSF53067">
    <property type="entry name" value="Actin-like ATPase domain"/>
    <property type="match status" value="1"/>
</dbReference>
<comment type="similarity">
    <text evidence="1">Belongs to the ROK (NagC/XylR) family.</text>
</comment>
<dbReference type="Gene3D" id="1.10.10.10">
    <property type="entry name" value="Winged helix-like DNA-binding domain superfamily/Winged helix DNA-binding domain"/>
    <property type="match status" value="1"/>
</dbReference>
<organism evidence="2">
    <name type="scientific">Bosea sp. NBC_00436</name>
    <dbReference type="NCBI Taxonomy" id="2969620"/>
    <lineage>
        <taxon>Bacteria</taxon>
        <taxon>Pseudomonadati</taxon>
        <taxon>Pseudomonadota</taxon>
        <taxon>Alphaproteobacteria</taxon>
        <taxon>Hyphomicrobiales</taxon>
        <taxon>Boseaceae</taxon>
        <taxon>Bosea</taxon>
    </lineage>
</organism>
<evidence type="ECO:0000256" key="1">
    <source>
        <dbReference type="ARBA" id="ARBA00006479"/>
    </source>
</evidence>
<dbReference type="EMBL" id="CP102774">
    <property type="protein sequence ID" value="UZF86215.1"/>
    <property type="molecule type" value="Genomic_DNA"/>
</dbReference>
<gene>
    <name evidence="2" type="ORF">NWE54_20775</name>
</gene>
<proteinExistence type="inferred from homology"/>
<dbReference type="PANTHER" id="PTHR18964:SF149">
    <property type="entry name" value="BIFUNCTIONAL UDP-N-ACETYLGLUCOSAMINE 2-EPIMERASE_N-ACETYLMANNOSAMINE KINASE"/>
    <property type="match status" value="1"/>
</dbReference>
<dbReference type="InterPro" id="IPR000600">
    <property type="entry name" value="ROK"/>
</dbReference>
<dbReference type="PANTHER" id="PTHR18964">
    <property type="entry name" value="ROK (REPRESSOR, ORF, KINASE) FAMILY"/>
    <property type="match status" value="1"/>
</dbReference>
<dbReference type="InterPro" id="IPR036388">
    <property type="entry name" value="WH-like_DNA-bd_sf"/>
</dbReference>
<dbReference type="InterPro" id="IPR043129">
    <property type="entry name" value="ATPase_NBD"/>
</dbReference>
<name>A0A9E8CKW4_9HYPH</name>
<dbReference type="SUPFAM" id="SSF46785">
    <property type="entry name" value="Winged helix' DNA-binding domain"/>
    <property type="match status" value="1"/>
</dbReference>
<evidence type="ECO:0000313" key="2">
    <source>
        <dbReference type="EMBL" id="UZF86215.1"/>
    </source>
</evidence>
<dbReference type="Gene3D" id="3.30.420.40">
    <property type="match status" value="2"/>
</dbReference>
<dbReference type="Pfam" id="PF00480">
    <property type="entry name" value="ROK"/>
    <property type="match status" value="1"/>
</dbReference>
<sequence>MREPRSRRETRSAVLRYLWCSGGSFRPVLADHIGLTDASISRIVAELKSEGLVEEAKRTAPYQGGPSSFLTLSNALHVGTMEFSGGRVHIGVGSLTGEIRFSEWLDLPDGAGPEGVKTTYRRALHQLADHLRRAGIGLRQLAVSIPGYHETLHANPIIALNPAELLAEIQAALPAVALLAANSIVTRAVAHRLKLGVDLPGGPYFYTFAGHGVAAALVDDFATSGDVAACEIGHMVLDPRGPRCRCGHSGCLEAYVSTTAVAPAIGLREQDLLAMGGWQASRLKLSARARADLAARLARLGHAIGNALNLTPIRRVVVAGWPAELGDDMHAGLLGGIEASLFGGAAAVNLTFAKAELGREPAAGLALATYAYLQRGAMRPTEAAGDMAAHHLIERQRGG</sequence>
<reference evidence="2" key="1">
    <citation type="submission" date="2022-08" db="EMBL/GenBank/DDBJ databases">
        <title>Complete Genome Sequences of 2 Bosea sp. soil isolates.</title>
        <authorList>
            <person name="Alvarez Arevalo M."/>
            <person name="Sterndorff E.B."/>
            <person name="Faurdal D."/>
            <person name="Joergensen T.S."/>
            <person name="Weber T."/>
        </authorList>
    </citation>
    <scope>NUCLEOTIDE SEQUENCE</scope>
    <source>
        <strain evidence="2">NBC_00436</strain>
    </source>
</reference>
<dbReference type="InterPro" id="IPR036390">
    <property type="entry name" value="WH_DNA-bd_sf"/>
</dbReference>
<dbReference type="AlphaFoldDB" id="A0A9E8CKW4"/>